<dbReference type="InterPro" id="IPR050624">
    <property type="entry name" value="HTH-type_Tx_Regulator"/>
</dbReference>
<protein>
    <recommendedName>
        <fullName evidence="3">HTH tetR-type domain-containing protein</fullName>
    </recommendedName>
</protein>
<evidence type="ECO:0000256" key="1">
    <source>
        <dbReference type="ARBA" id="ARBA00023125"/>
    </source>
</evidence>
<feature type="domain" description="HTH tetR-type" evidence="3">
    <location>
        <begin position="10"/>
        <end position="70"/>
    </location>
</feature>
<gene>
    <name evidence="4" type="ORF">SAMN05421659_11288</name>
</gene>
<sequence length="196" mass="22649">MDSNLSLTANQTRQNIMTAFWDLYTEKRIEKITVTQICTRAGYNRSTFYKYFLDVYDVLDKIEEQIITPEMLEKSVVSYLLSDNKKLAFEQIILLFEKSSGYIPVLLGDHGDSAFRHKLMSKLIPVVSSHFHISIDSNKSTKYILEYQSAAIFNTIANWYANEKDIPDEEFIQLLLSISTNGVQRELIKNVFPVTL</sequence>
<proteinExistence type="predicted"/>
<dbReference type="InterPro" id="IPR009057">
    <property type="entry name" value="Homeodomain-like_sf"/>
</dbReference>
<evidence type="ECO:0000259" key="3">
    <source>
        <dbReference type="PROSITE" id="PS50977"/>
    </source>
</evidence>
<evidence type="ECO:0000313" key="4">
    <source>
        <dbReference type="EMBL" id="SEW36395.1"/>
    </source>
</evidence>
<dbReference type="EMBL" id="FOJI01000012">
    <property type="protein sequence ID" value="SEW36395.1"/>
    <property type="molecule type" value="Genomic_DNA"/>
</dbReference>
<dbReference type="PROSITE" id="PS50977">
    <property type="entry name" value="HTH_TETR_2"/>
    <property type="match status" value="1"/>
</dbReference>
<accession>A0A1I0R6W8</accession>
<dbReference type="InterPro" id="IPR039532">
    <property type="entry name" value="TetR_C_Firmicutes"/>
</dbReference>
<dbReference type="RefSeq" id="WP_092455444.1">
    <property type="nucleotide sequence ID" value="NZ_FOJI01000012.1"/>
</dbReference>
<keyword evidence="1 2" id="KW-0238">DNA-binding</keyword>
<reference evidence="4 5" key="1">
    <citation type="submission" date="2016-10" db="EMBL/GenBank/DDBJ databases">
        <authorList>
            <person name="de Groot N.N."/>
        </authorList>
    </citation>
    <scope>NUCLEOTIDE SEQUENCE [LARGE SCALE GENOMIC DNA]</scope>
    <source>
        <strain evidence="4 5">DSM 9179</strain>
    </source>
</reference>
<dbReference type="PANTHER" id="PTHR43479">
    <property type="entry name" value="ACREF/ENVCD OPERON REPRESSOR-RELATED"/>
    <property type="match status" value="1"/>
</dbReference>
<dbReference type="Proteomes" id="UP000199701">
    <property type="component" value="Unassembled WGS sequence"/>
</dbReference>
<name>A0A1I0R6W8_9FIRM</name>
<evidence type="ECO:0000256" key="2">
    <source>
        <dbReference type="PROSITE-ProRule" id="PRU00335"/>
    </source>
</evidence>
<dbReference type="GO" id="GO:0003677">
    <property type="term" value="F:DNA binding"/>
    <property type="evidence" value="ECO:0007669"/>
    <property type="project" value="UniProtKB-UniRule"/>
</dbReference>
<dbReference type="Pfam" id="PF14278">
    <property type="entry name" value="TetR_C_8"/>
    <property type="match status" value="1"/>
</dbReference>
<dbReference type="InterPro" id="IPR001647">
    <property type="entry name" value="HTH_TetR"/>
</dbReference>
<keyword evidence="5" id="KW-1185">Reference proteome</keyword>
<dbReference type="OrthoDB" id="9810250at2"/>
<organism evidence="4 5">
    <name type="scientific">[Clostridium] fimetarium</name>
    <dbReference type="NCBI Taxonomy" id="99656"/>
    <lineage>
        <taxon>Bacteria</taxon>
        <taxon>Bacillati</taxon>
        <taxon>Bacillota</taxon>
        <taxon>Clostridia</taxon>
        <taxon>Lachnospirales</taxon>
        <taxon>Lachnospiraceae</taxon>
    </lineage>
</organism>
<dbReference type="Gene3D" id="1.10.357.10">
    <property type="entry name" value="Tetracycline Repressor, domain 2"/>
    <property type="match status" value="1"/>
</dbReference>
<feature type="DNA-binding region" description="H-T-H motif" evidence="2">
    <location>
        <begin position="33"/>
        <end position="52"/>
    </location>
</feature>
<evidence type="ECO:0000313" key="5">
    <source>
        <dbReference type="Proteomes" id="UP000199701"/>
    </source>
</evidence>
<dbReference type="AlphaFoldDB" id="A0A1I0R6W8"/>
<dbReference type="PANTHER" id="PTHR43479:SF7">
    <property type="entry name" value="TETR-FAMILY TRANSCRIPTIONAL REGULATOR"/>
    <property type="match status" value="1"/>
</dbReference>
<dbReference type="SUPFAM" id="SSF46689">
    <property type="entry name" value="Homeodomain-like"/>
    <property type="match status" value="1"/>
</dbReference>